<reference evidence="6 7" key="1">
    <citation type="submission" date="2018-07" db="EMBL/GenBank/DDBJ databases">
        <title>Genomic Encyclopedia of Type Strains, Phase III (KMG-III): the genomes of soil and plant-associated and newly described type strains.</title>
        <authorList>
            <person name="Whitman W."/>
        </authorList>
    </citation>
    <scope>NUCLEOTIDE SEQUENCE [LARGE SCALE GENOMIC DNA]</scope>
    <source>
        <strain evidence="6 7">CECT 7287</strain>
    </source>
</reference>
<gene>
    <name evidence="6" type="ORF">DFP98_11251</name>
</gene>
<keyword evidence="4" id="KW-0812">Transmembrane</keyword>
<keyword evidence="4" id="KW-1133">Transmembrane helix</keyword>
<protein>
    <submittedName>
        <fullName evidence="6">Cache domain-containing protein</fullName>
    </submittedName>
</protein>
<comment type="caution">
    <text evidence="6">The sequence shown here is derived from an EMBL/GenBank/DDBJ whole genome shotgun (WGS) entry which is preliminary data.</text>
</comment>
<evidence type="ECO:0000256" key="2">
    <source>
        <dbReference type="ARBA" id="ARBA00023125"/>
    </source>
</evidence>
<organism evidence="6 7">
    <name type="scientific">Cohnella phaseoli</name>
    <dbReference type="NCBI Taxonomy" id="456490"/>
    <lineage>
        <taxon>Bacteria</taxon>
        <taxon>Bacillati</taxon>
        <taxon>Bacillota</taxon>
        <taxon>Bacilli</taxon>
        <taxon>Bacillales</taxon>
        <taxon>Paenibacillaceae</taxon>
        <taxon>Cohnella</taxon>
    </lineage>
</organism>
<keyword evidence="3" id="KW-0804">Transcription</keyword>
<proteinExistence type="predicted"/>
<dbReference type="InterPro" id="IPR018060">
    <property type="entry name" value="HTH_AraC"/>
</dbReference>
<feature type="transmembrane region" description="Helical" evidence="4">
    <location>
        <begin position="308"/>
        <end position="328"/>
    </location>
</feature>
<dbReference type="SUPFAM" id="SSF46689">
    <property type="entry name" value="Homeodomain-like"/>
    <property type="match status" value="1"/>
</dbReference>
<keyword evidence="2" id="KW-0238">DNA-binding</keyword>
<dbReference type="Proteomes" id="UP000256977">
    <property type="component" value="Unassembled WGS sequence"/>
</dbReference>
<dbReference type="Pfam" id="PF12833">
    <property type="entry name" value="HTH_18"/>
    <property type="match status" value="1"/>
</dbReference>
<dbReference type="GO" id="GO:0003700">
    <property type="term" value="F:DNA-binding transcription factor activity"/>
    <property type="evidence" value="ECO:0007669"/>
    <property type="project" value="InterPro"/>
</dbReference>
<dbReference type="PANTHER" id="PTHR43280">
    <property type="entry name" value="ARAC-FAMILY TRANSCRIPTIONAL REGULATOR"/>
    <property type="match status" value="1"/>
</dbReference>
<evidence type="ECO:0000313" key="6">
    <source>
        <dbReference type="EMBL" id="RED76334.1"/>
    </source>
</evidence>
<dbReference type="AlphaFoldDB" id="A0A3D9JQL8"/>
<dbReference type="PROSITE" id="PS01124">
    <property type="entry name" value="HTH_ARAC_FAMILY_2"/>
    <property type="match status" value="1"/>
</dbReference>
<keyword evidence="4" id="KW-0472">Membrane</keyword>
<dbReference type="Gene3D" id="3.30.450.20">
    <property type="entry name" value="PAS domain"/>
    <property type="match status" value="1"/>
</dbReference>
<dbReference type="RefSeq" id="WP_116061630.1">
    <property type="nucleotide sequence ID" value="NZ_QRDZ01000012.1"/>
</dbReference>
<evidence type="ECO:0000256" key="3">
    <source>
        <dbReference type="ARBA" id="ARBA00023163"/>
    </source>
</evidence>
<dbReference type="OrthoDB" id="2500523at2"/>
<dbReference type="EMBL" id="QRDZ01000012">
    <property type="protein sequence ID" value="RED76334.1"/>
    <property type="molecule type" value="Genomic_DNA"/>
</dbReference>
<name>A0A3D9JQL8_9BACL</name>
<dbReference type="Gene3D" id="1.10.10.60">
    <property type="entry name" value="Homeodomain-like"/>
    <property type="match status" value="2"/>
</dbReference>
<dbReference type="PANTHER" id="PTHR43280:SF28">
    <property type="entry name" value="HTH-TYPE TRANSCRIPTIONAL ACTIVATOR RHAS"/>
    <property type="match status" value="1"/>
</dbReference>
<keyword evidence="7" id="KW-1185">Reference proteome</keyword>
<feature type="domain" description="HTH araC/xylS-type" evidence="5">
    <location>
        <begin position="676"/>
        <end position="775"/>
    </location>
</feature>
<accession>A0A3D9JQL8</accession>
<sequence length="780" mass="89798">MKRWSLPRTYFTRMLLSFTLVLVFIISTVSTAIYVYVEKVVTQTVENMSQKTLSQISYSANYMHDSARNTAYTLFNDAKVIQYMYQEQIDYSDMVQGVSQLRTWSDTNSFIYSIYVYNEKLNVYLSTVGMDVAMPSDQFFDTGIRELMKQRALESRSLMPIPRSTKLSINGVIQENVVDVFTYIIYDLQSVDNEIQGAVVLNIKAEYLQNIIKSLLSKKKTDQGRLIIVDEKGEIVIGSDDQAKGASLAENGFIDKVLQSDSESGNFKAQVEGQDMRITYAKSDQLGWRFIELVPYQQIYAPLYKIKWTTILVCSIMLVLGILSAFLVSRQVSSPIRQLVGRVTHLTKSGEQARDRGELVFLSESFAETFHQNKYLDLEVKRHRKSEMLRNYLMYNGQPSLNSVSLSFLDYEVKLTTDEIYAMILLRIDHYSELIQTYSRGDQSLLRYGIHNTAVEIMASYEKLEVVDMEGEYLVILLNPTEASEEHYIDRVASLLKQLQSWSAQNLKLSITAAIGGYRDHITEINEEFLELQELIKYRFVYGYQSVINKSMLPNCNSQFEASTQALEDKIIAELTGGNLNLAIQSYDELILMLKQMTYNQIISALIHFIYVLNNRIMTLQNNSPAKFDVDFQYFTREIINAETLDEVKNRFVLLFKQIDLGIELKSTGRGQLVINSVIQIIENRYRDPNLSLNVIAEEIKLSRVYLGKIFRDATGQSVADYINEVRIQQVIKQLEHSDSPLTEIMDKVGIENKSYFYTKFKNRMGVSVSEYRKRHLGQK</sequence>
<evidence type="ECO:0000259" key="5">
    <source>
        <dbReference type="PROSITE" id="PS01124"/>
    </source>
</evidence>
<evidence type="ECO:0000256" key="1">
    <source>
        <dbReference type="ARBA" id="ARBA00023015"/>
    </source>
</evidence>
<keyword evidence="1" id="KW-0805">Transcription regulation</keyword>
<dbReference type="InterPro" id="IPR009057">
    <property type="entry name" value="Homeodomain-like_sf"/>
</dbReference>
<dbReference type="Gene3D" id="6.10.340.10">
    <property type="match status" value="1"/>
</dbReference>
<dbReference type="SMART" id="SM00342">
    <property type="entry name" value="HTH_ARAC"/>
    <property type="match status" value="1"/>
</dbReference>
<evidence type="ECO:0000313" key="7">
    <source>
        <dbReference type="Proteomes" id="UP000256977"/>
    </source>
</evidence>
<dbReference type="GO" id="GO:0043565">
    <property type="term" value="F:sequence-specific DNA binding"/>
    <property type="evidence" value="ECO:0007669"/>
    <property type="project" value="InterPro"/>
</dbReference>
<evidence type="ECO:0000256" key="4">
    <source>
        <dbReference type="SAM" id="Phobius"/>
    </source>
</evidence>